<evidence type="ECO:0000256" key="4">
    <source>
        <dbReference type="HAMAP-Rule" id="MF_01930"/>
    </source>
</evidence>
<name>A0A654KGK6_TAYEM</name>
<reference evidence="6 7" key="1">
    <citation type="journal article" date="2011" name="J. Bacteriol.">
        <title>Genome sequence of Taylorella equigenitalis MCE9, the causative agent of contagious equine metritis.</title>
        <authorList>
            <person name="Hebert L."/>
            <person name="Moumen B."/>
            <person name="Duquesne F."/>
            <person name="Breuil M.F."/>
            <person name="Laugier C."/>
            <person name="Batto J.M."/>
            <person name="Renault P."/>
            <person name="Petry S."/>
        </authorList>
    </citation>
    <scope>NUCLEOTIDE SEQUENCE [LARGE SCALE GENOMIC DNA]</scope>
    <source>
        <strain evidence="6 7">MCE9</strain>
    </source>
</reference>
<dbReference type="NCBIfam" id="TIGR00639">
    <property type="entry name" value="PurN"/>
    <property type="match status" value="1"/>
</dbReference>
<dbReference type="KEGG" id="teq:TEQUI_0050"/>
<dbReference type="Pfam" id="PF00551">
    <property type="entry name" value="Formyl_trans_N"/>
    <property type="match status" value="1"/>
</dbReference>
<comment type="similarity">
    <text evidence="4">Belongs to the GART family.</text>
</comment>
<dbReference type="EMBL" id="CP002456">
    <property type="protein sequence ID" value="ADU91006.1"/>
    <property type="molecule type" value="Genomic_DNA"/>
</dbReference>
<dbReference type="Proteomes" id="UP000007472">
    <property type="component" value="Chromosome"/>
</dbReference>
<dbReference type="GO" id="GO:0004644">
    <property type="term" value="F:phosphoribosylglycinamide formyltransferase activity"/>
    <property type="evidence" value="ECO:0007669"/>
    <property type="project" value="UniProtKB-UniRule"/>
</dbReference>
<evidence type="ECO:0000256" key="1">
    <source>
        <dbReference type="ARBA" id="ARBA00005054"/>
    </source>
</evidence>
<feature type="domain" description="Formyl transferase N-terminal" evidence="5">
    <location>
        <begin position="1"/>
        <end position="182"/>
    </location>
</feature>
<dbReference type="InterPro" id="IPR002376">
    <property type="entry name" value="Formyl_transf_N"/>
</dbReference>
<feature type="binding site" evidence="4">
    <location>
        <position position="107"/>
    </location>
    <ligand>
        <name>(6R)-10-formyltetrahydrofolate</name>
        <dbReference type="ChEBI" id="CHEBI:195366"/>
    </ligand>
</feature>
<dbReference type="CDD" id="cd08645">
    <property type="entry name" value="FMT_core_GART"/>
    <property type="match status" value="1"/>
</dbReference>
<organism evidence="6 7">
    <name type="scientific">Taylorella equigenitalis (strain MCE9)</name>
    <dbReference type="NCBI Taxonomy" id="937774"/>
    <lineage>
        <taxon>Bacteria</taxon>
        <taxon>Pseudomonadati</taxon>
        <taxon>Pseudomonadota</taxon>
        <taxon>Betaproteobacteria</taxon>
        <taxon>Burkholderiales</taxon>
        <taxon>Alcaligenaceae</taxon>
        <taxon>Taylorella</taxon>
    </lineage>
</organism>
<dbReference type="GO" id="GO:0006189">
    <property type="term" value="P:'de novo' IMP biosynthetic process"/>
    <property type="evidence" value="ECO:0007669"/>
    <property type="project" value="UniProtKB-UniRule"/>
</dbReference>
<keyword evidence="2 4" id="KW-0808">Transferase</keyword>
<dbReference type="SUPFAM" id="SSF53328">
    <property type="entry name" value="Formyltransferase"/>
    <property type="match status" value="1"/>
</dbReference>
<comment type="pathway">
    <text evidence="1 4">Purine metabolism; IMP biosynthesis via de novo pathway; N(2)-formyl-N(1)-(5-phospho-D-ribosyl)glycinamide from N(1)-(5-phospho-D-ribosyl)glycinamide (10-formyl THF route): step 1/1.</text>
</comment>
<dbReference type="AlphaFoldDB" id="A0A654KGK6"/>
<sequence>MRFVILISGRGSNMKAIVERAKINKNIEIVAVISHNSKSLGLNWAKENGIHVEYVPLPQEKGYDRAQFDYELLNKVLAYSPDYVLLAGYMRILNSSFVDGLEGRLINIHPSLLPSFAGLDTHERALKTGVCVHGCTVHFVNPQLDDGPIIAQGVVPVFKSDSAQTLADRVLKVEHQVYPTVVEYLTQGIVRIDDRVVKFDKEVKTTFYSEEI</sequence>
<dbReference type="PANTHER" id="PTHR43369:SF2">
    <property type="entry name" value="PHOSPHORIBOSYLGLYCINAMIDE FORMYLTRANSFERASE"/>
    <property type="match status" value="1"/>
</dbReference>
<evidence type="ECO:0000313" key="6">
    <source>
        <dbReference type="EMBL" id="ADU91006.1"/>
    </source>
</evidence>
<proteinExistence type="inferred from homology"/>
<feature type="binding site" evidence="4">
    <location>
        <begin position="90"/>
        <end position="93"/>
    </location>
    <ligand>
        <name>(6R)-10-formyltetrahydrofolate</name>
        <dbReference type="ChEBI" id="CHEBI:195366"/>
    </ligand>
</feature>
<feature type="binding site" evidence="4">
    <location>
        <position position="65"/>
    </location>
    <ligand>
        <name>(6R)-10-formyltetrahydrofolate</name>
        <dbReference type="ChEBI" id="CHEBI:195366"/>
    </ligand>
</feature>
<dbReference type="Gene3D" id="3.40.50.170">
    <property type="entry name" value="Formyl transferase, N-terminal domain"/>
    <property type="match status" value="1"/>
</dbReference>
<gene>
    <name evidence="4" type="primary">purN</name>
    <name evidence="6" type="ordered locus">TEQUI_0050</name>
</gene>
<dbReference type="UniPathway" id="UPA00074">
    <property type="reaction ID" value="UER00126"/>
</dbReference>
<accession>A0A654KGK6</accession>
<evidence type="ECO:0000259" key="5">
    <source>
        <dbReference type="Pfam" id="PF00551"/>
    </source>
</evidence>
<feature type="site" description="Raises pKa of active site His" evidence="4">
    <location>
        <position position="145"/>
    </location>
</feature>
<evidence type="ECO:0000256" key="3">
    <source>
        <dbReference type="ARBA" id="ARBA00022755"/>
    </source>
</evidence>
<feature type="binding site" evidence="4">
    <location>
        <begin position="11"/>
        <end position="13"/>
    </location>
    <ligand>
        <name>N(1)-(5-phospho-beta-D-ribosyl)glycinamide</name>
        <dbReference type="ChEBI" id="CHEBI:143788"/>
    </ligand>
</feature>
<evidence type="ECO:0000313" key="7">
    <source>
        <dbReference type="Proteomes" id="UP000007472"/>
    </source>
</evidence>
<evidence type="ECO:0000256" key="2">
    <source>
        <dbReference type="ARBA" id="ARBA00022679"/>
    </source>
</evidence>
<comment type="catalytic activity">
    <reaction evidence="4">
        <text>N(1)-(5-phospho-beta-D-ribosyl)glycinamide + (6R)-10-formyltetrahydrofolate = N(2)-formyl-N(1)-(5-phospho-beta-D-ribosyl)glycinamide + (6S)-5,6,7,8-tetrahydrofolate + H(+)</text>
        <dbReference type="Rhea" id="RHEA:15053"/>
        <dbReference type="ChEBI" id="CHEBI:15378"/>
        <dbReference type="ChEBI" id="CHEBI:57453"/>
        <dbReference type="ChEBI" id="CHEBI:143788"/>
        <dbReference type="ChEBI" id="CHEBI:147286"/>
        <dbReference type="ChEBI" id="CHEBI:195366"/>
        <dbReference type="EC" id="2.1.2.2"/>
    </reaction>
</comment>
<dbReference type="GO" id="GO:0005829">
    <property type="term" value="C:cytosol"/>
    <property type="evidence" value="ECO:0007669"/>
    <property type="project" value="TreeGrafter"/>
</dbReference>
<keyword evidence="3 4" id="KW-0658">Purine biosynthesis</keyword>
<dbReference type="EC" id="2.1.2.2" evidence="4"/>
<feature type="active site" description="Proton donor" evidence="4">
    <location>
        <position position="109"/>
    </location>
</feature>
<protein>
    <recommendedName>
        <fullName evidence="4">Phosphoribosylglycinamide formyltransferase</fullName>
        <ecNumber evidence="4">2.1.2.2</ecNumber>
    </recommendedName>
    <alternativeName>
        <fullName evidence="4">5'-phosphoribosylglycinamide transformylase</fullName>
    </alternativeName>
    <alternativeName>
        <fullName evidence="4">GAR transformylase</fullName>
        <shortName evidence="4">GART</shortName>
    </alternativeName>
</protein>
<comment type="function">
    <text evidence="4">Catalyzes the transfer of a formyl group from 10-formyltetrahydrofolate to 5-phospho-ribosyl-glycinamide (GAR), producing 5-phospho-ribosyl-N-formylglycinamide (FGAR) and tetrahydrofolate.</text>
</comment>
<dbReference type="InterPro" id="IPR036477">
    <property type="entry name" value="Formyl_transf_N_sf"/>
</dbReference>
<dbReference type="InterPro" id="IPR004607">
    <property type="entry name" value="GART"/>
</dbReference>
<dbReference type="HAMAP" id="MF_01930">
    <property type="entry name" value="PurN"/>
    <property type="match status" value="1"/>
</dbReference>
<dbReference type="PANTHER" id="PTHR43369">
    <property type="entry name" value="PHOSPHORIBOSYLGLYCINAMIDE FORMYLTRANSFERASE"/>
    <property type="match status" value="1"/>
</dbReference>